<evidence type="ECO:0000313" key="3">
    <source>
        <dbReference type="EMBL" id="SHK74943.1"/>
    </source>
</evidence>
<dbReference type="InterPro" id="IPR020845">
    <property type="entry name" value="AMP-binding_CS"/>
</dbReference>
<gene>
    <name evidence="2" type="ORF">SAMN04487891_107157</name>
    <name evidence="3" type="ORF">SAMN05216293_1848</name>
</gene>
<accession>A0A1M6V0G3</accession>
<dbReference type="InterPro" id="IPR042099">
    <property type="entry name" value="ANL_N_sf"/>
</dbReference>
<dbReference type="Gene3D" id="3.30.300.30">
    <property type="match status" value="1"/>
</dbReference>
<dbReference type="Pfam" id="PF00501">
    <property type="entry name" value="AMP-binding"/>
    <property type="match status" value="1"/>
</dbReference>
<protein>
    <submittedName>
        <fullName evidence="3">Amino acid adenylation domain-containing protein</fullName>
    </submittedName>
</protein>
<dbReference type="PROSITE" id="PS00455">
    <property type="entry name" value="AMP_BINDING"/>
    <property type="match status" value="1"/>
</dbReference>
<dbReference type="AlphaFoldDB" id="A0A1M6V0G3"/>
<dbReference type="GO" id="GO:0044550">
    <property type="term" value="P:secondary metabolite biosynthetic process"/>
    <property type="evidence" value="ECO:0007669"/>
    <property type="project" value="TreeGrafter"/>
</dbReference>
<dbReference type="PANTHER" id="PTHR45527">
    <property type="entry name" value="NONRIBOSOMAL PEPTIDE SYNTHETASE"/>
    <property type="match status" value="1"/>
</dbReference>
<dbReference type="STRING" id="1055723.SAMN05216293_1848"/>
<evidence type="ECO:0000259" key="1">
    <source>
        <dbReference type="Pfam" id="PF00501"/>
    </source>
</evidence>
<evidence type="ECO:0000313" key="2">
    <source>
        <dbReference type="EMBL" id="SFC21676.1"/>
    </source>
</evidence>
<dbReference type="Gene3D" id="3.40.50.12780">
    <property type="entry name" value="N-terminal domain of ligase-like"/>
    <property type="match status" value="1"/>
</dbReference>
<proteinExistence type="predicted"/>
<dbReference type="EMBL" id="FRAT01000004">
    <property type="protein sequence ID" value="SHK74943.1"/>
    <property type="molecule type" value="Genomic_DNA"/>
</dbReference>
<dbReference type="RefSeq" id="WP_072879086.1">
    <property type="nucleotide sequence ID" value="NZ_FOKU01000007.1"/>
</dbReference>
<dbReference type="GO" id="GO:0043041">
    <property type="term" value="P:amino acid activation for nonribosomal peptide biosynthetic process"/>
    <property type="evidence" value="ECO:0007669"/>
    <property type="project" value="TreeGrafter"/>
</dbReference>
<dbReference type="PANTHER" id="PTHR45527:SF1">
    <property type="entry name" value="FATTY ACID SYNTHASE"/>
    <property type="match status" value="1"/>
</dbReference>
<comment type="caution">
    <text evidence="3">The sequence shown here is derived from an EMBL/GenBank/DDBJ whole genome shotgun (WGS) entry which is preliminary data.</text>
</comment>
<dbReference type="Proteomes" id="UP000198940">
    <property type="component" value="Unassembled WGS sequence"/>
</dbReference>
<organism evidence="3 4">
    <name type="scientific">Flagellimonas taeanensis</name>
    <dbReference type="NCBI Taxonomy" id="1005926"/>
    <lineage>
        <taxon>Bacteria</taxon>
        <taxon>Pseudomonadati</taxon>
        <taxon>Bacteroidota</taxon>
        <taxon>Flavobacteriia</taxon>
        <taxon>Flavobacteriales</taxon>
        <taxon>Flavobacteriaceae</taxon>
        <taxon>Flagellimonas</taxon>
    </lineage>
</organism>
<dbReference type="GO" id="GO:0005737">
    <property type="term" value="C:cytoplasm"/>
    <property type="evidence" value="ECO:0007669"/>
    <property type="project" value="TreeGrafter"/>
</dbReference>
<dbReference type="InterPro" id="IPR000873">
    <property type="entry name" value="AMP-dep_synth/lig_dom"/>
</dbReference>
<evidence type="ECO:0000313" key="4">
    <source>
        <dbReference type="Proteomes" id="UP000184031"/>
    </source>
</evidence>
<evidence type="ECO:0000313" key="5">
    <source>
        <dbReference type="Proteomes" id="UP000198940"/>
    </source>
</evidence>
<dbReference type="Proteomes" id="UP000184031">
    <property type="component" value="Unassembled WGS sequence"/>
</dbReference>
<dbReference type="SUPFAM" id="SSF56801">
    <property type="entry name" value="Acetyl-CoA synthetase-like"/>
    <property type="match status" value="1"/>
</dbReference>
<dbReference type="InterPro" id="IPR045851">
    <property type="entry name" value="AMP-bd_C_sf"/>
</dbReference>
<dbReference type="EMBL" id="FOKU01000007">
    <property type="protein sequence ID" value="SFC21676.1"/>
    <property type="molecule type" value="Genomic_DNA"/>
</dbReference>
<keyword evidence="5" id="KW-1185">Reference proteome</keyword>
<sequence length="503" mass="56733">MEILKNLQESIEEHSLRNAFLINGTYYTYGQLGAKISEIRNLIQDRVPSSEKFIGVVTNDDLETYAGIISLWFEGKAYVPINPIYPKARNKEILEQTESAYILDSSTSQYLDDGFQVLSTGNLPKHGMGMRPKTVDPENFAYVIFTSGSTGIPKGAPITFKNLDSFAAAIDDNLSFALSPSDRCLQMFELTFDMSVVSFLAPLLKGACVYTVSKNGIKYFEIVKLLSEYQLTVLIMVPSIIHYLRPYFKEILSPSVRYSCFAGGKLYGEIAKEWNKCIPNAQIINYYGPTETTIYCGGYLFNKDGDNKHENDVLSIGKPFDNTFYMIIDENGEEVGVGKTGELCIAGEQLFPGYIKNEEKNKQVFFTVEQEGFPHRFYKTGDLCYKDDDGDYMYVGRADFQVKIRGFRVELGEIEYHVKTKLAGVDVVVIDIPDGMGNLELGLAICGNKIDLEPVIAHLRQVLPPYMIPTQFLFLDQFPHNVNDKVDMKVLRAQFTDSKTKHN</sequence>
<name>A0A1M6V0G3_9FLAO</name>
<dbReference type="CDD" id="cd05930">
    <property type="entry name" value="A_NRPS"/>
    <property type="match status" value="1"/>
</dbReference>
<feature type="domain" description="AMP-dependent synthetase/ligase" evidence="1">
    <location>
        <begin position="8"/>
        <end position="354"/>
    </location>
</feature>
<dbReference type="GO" id="GO:0031177">
    <property type="term" value="F:phosphopantetheine binding"/>
    <property type="evidence" value="ECO:0007669"/>
    <property type="project" value="TreeGrafter"/>
</dbReference>
<reference evidence="3 4" key="1">
    <citation type="submission" date="2016-11" db="EMBL/GenBank/DDBJ databases">
        <authorList>
            <person name="Varghese N."/>
            <person name="Submissions S."/>
        </authorList>
    </citation>
    <scope>NUCLEOTIDE SEQUENCE [LARGE SCALE GENOMIC DNA]</scope>
    <source>
        <strain evidence="3 4">CGMCC 1.12174</strain>
        <strain evidence="2 5">DSM 26351</strain>
    </source>
</reference>
<dbReference type="OrthoDB" id="4317020at2"/>